<dbReference type="Proteomes" id="UP001519460">
    <property type="component" value="Unassembled WGS sequence"/>
</dbReference>
<proteinExistence type="predicted"/>
<evidence type="ECO:0000256" key="1">
    <source>
        <dbReference type="SAM" id="MobiDB-lite"/>
    </source>
</evidence>
<dbReference type="AlphaFoldDB" id="A0ABD0M6E0"/>
<keyword evidence="3" id="KW-1185">Reference proteome</keyword>
<protein>
    <submittedName>
        <fullName evidence="2">Uncharacterized protein</fullName>
    </submittedName>
</protein>
<dbReference type="EMBL" id="JACVVK020000004">
    <property type="protein sequence ID" value="KAK7507344.1"/>
    <property type="molecule type" value="Genomic_DNA"/>
</dbReference>
<dbReference type="InterPro" id="IPR011013">
    <property type="entry name" value="Gal_mutarotase_sf_dom"/>
</dbReference>
<name>A0ABD0M6E0_9CAEN</name>
<organism evidence="2 3">
    <name type="scientific">Batillaria attramentaria</name>
    <dbReference type="NCBI Taxonomy" id="370345"/>
    <lineage>
        <taxon>Eukaryota</taxon>
        <taxon>Metazoa</taxon>
        <taxon>Spiralia</taxon>
        <taxon>Lophotrochozoa</taxon>
        <taxon>Mollusca</taxon>
        <taxon>Gastropoda</taxon>
        <taxon>Caenogastropoda</taxon>
        <taxon>Sorbeoconcha</taxon>
        <taxon>Cerithioidea</taxon>
        <taxon>Batillariidae</taxon>
        <taxon>Batillaria</taxon>
    </lineage>
</organism>
<gene>
    <name evidence="2" type="ORF">BaRGS_00001279</name>
</gene>
<evidence type="ECO:0000313" key="3">
    <source>
        <dbReference type="Proteomes" id="UP001519460"/>
    </source>
</evidence>
<feature type="non-terminal residue" evidence="2">
    <location>
        <position position="80"/>
    </location>
</feature>
<sequence length="80" mass="8815">MVHRRLLHDDSLGVGEPLNETGADGKGLVVRGSHYVFVGPISTAASVHRDLCERLFMAPELSFTNLATTQSDWSKNFRTT</sequence>
<dbReference type="SUPFAM" id="SSF74650">
    <property type="entry name" value="Galactose mutarotase-like"/>
    <property type="match status" value="1"/>
</dbReference>
<feature type="region of interest" description="Disordered" evidence="1">
    <location>
        <begin position="1"/>
        <end position="23"/>
    </location>
</feature>
<reference evidence="2 3" key="1">
    <citation type="journal article" date="2023" name="Sci. Data">
        <title>Genome assembly of the Korean intertidal mud-creeper Batillaria attramentaria.</title>
        <authorList>
            <person name="Patra A.K."/>
            <person name="Ho P.T."/>
            <person name="Jun S."/>
            <person name="Lee S.J."/>
            <person name="Kim Y."/>
            <person name="Won Y.J."/>
        </authorList>
    </citation>
    <scope>NUCLEOTIDE SEQUENCE [LARGE SCALE GENOMIC DNA]</scope>
    <source>
        <strain evidence="2">Wonlab-2016</strain>
    </source>
</reference>
<accession>A0ABD0M6E0</accession>
<dbReference type="Gene3D" id="2.70.98.30">
    <property type="entry name" value="Golgi alpha-mannosidase II, domain 4"/>
    <property type="match status" value="1"/>
</dbReference>
<evidence type="ECO:0000313" key="2">
    <source>
        <dbReference type="EMBL" id="KAK7507344.1"/>
    </source>
</evidence>
<comment type="caution">
    <text evidence="2">The sequence shown here is derived from an EMBL/GenBank/DDBJ whole genome shotgun (WGS) entry which is preliminary data.</text>
</comment>